<accession>A0A655CQ76</accession>
<evidence type="ECO:0000313" key="3">
    <source>
        <dbReference type="EMBL" id="COX62969.1"/>
    </source>
</evidence>
<evidence type="ECO:0000313" key="1">
    <source>
        <dbReference type="EMBL" id="CFE48007.1"/>
    </source>
</evidence>
<dbReference type="EMBL" id="CSAJ01000223">
    <property type="protein sequence ID" value="COW19060.1"/>
    <property type="molecule type" value="Genomic_DNA"/>
</dbReference>
<name>A0A655CQ76_MYCTX</name>
<evidence type="ECO:0000313" key="5">
    <source>
        <dbReference type="Proteomes" id="UP000046947"/>
    </source>
</evidence>
<organism evidence="2 4">
    <name type="scientific">Mycobacterium tuberculosis</name>
    <dbReference type="NCBI Taxonomy" id="1773"/>
    <lineage>
        <taxon>Bacteria</taxon>
        <taxon>Bacillati</taxon>
        <taxon>Actinomycetota</taxon>
        <taxon>Actinomycetes</taxon>
        <taxon>Mycobacteriales</taxon>
        <taxon>Mycobacteriaceae</taxon>
        <taxon>Mycobacterium</taxon>
        <taxon>Mycobacterium tuberculosis complex</taxon>
    </lineage>
</organism>
<evidence type="ECO:0000313" key="2">
    <source>
        <dbReference type="EMBL" id="COW19060.1"/>
    </source>
</evidence>
<evidence type="ECO:0000313" key="6">
    <source>
        <dbReference type="Proteomes" id="UP000048600"/>
    </source>
</evidence>
<dbReference type="Proteomes" id="UP000046947">
    <property type="component" value="Unassembled WGS sequence"/>
</dbReference>
<gene>
    <name evidence="1" type="ORF">ERS007688_00940</name>
    <name evidence="2" type="ORF">ERS007720_01963</name>
    <name evidence="3" type="ORF">ERS007741_04603</name>
</gene>
<dbReference type="Proteomes" id="UP000048600">
    <property type="component" value="Unassembled WGS sequence"/>
</dbReference>
<dbReference type="EMBL" id="CHKL01001057">
    <property type="protein sequence ID" value="COX62969.1"/>
    <property type="molecule type" value="Genomic_DNA"/>
</dbReference>
<proteinExistence type="predicted"/>
<dbReference type="Proteomes" id="UP000044938">
    <property type="component" value="Unassembled WGS sequence"/>
</dbReference>
<dbReference type="AlphaFoldDB" id="A0A655CQ76"/>
<protein>
    <submittedName>
        <fullName evidence="2">Uncharacterized protein</fullName>
    </submittedName>
</protein>
<evidence type="ECO:0000313" key="4">
    <source>
        <dbReference type="Proteomes" id="UP000044938"/>
    </source>
</evidence>
<sequence length="143" mass="15479">MIAHGLHRQHHREHRRVERIAPGVGRVGHRVGARVTGIPGRRWHVDDGVQVTGEQSPCLGEAGRVGGVAHNGVHVEFLRGDLEVAAAGTHQGDLVAVVAKAFSHCAPEIGIPAGDQHLHCHDLLVFNAEPRPWTVAWNRIVMA</sequence>
<dbReference type="EMBL" id="CFOH01000104">
    <property type="protein sequence ID" value="CFE48007.1"/>
    <property type="molecule type" value="Genomic_DNA"/>
</dbReference>
<reference evidence="4 5" key="1">
    <citation type="submission" date="2015-03" db="EMBL/GenBank/DDBJ databases">
        <authorList>
            <consortium name="Pathogen Informatics"/>
        </authorList>
    </citation>
    <scope>NUCLEOTIDE SEQUENCE [LARGE SCALE GENOMIC DNA]</scope>
    <source>
        <strain evidence="1 5">H09601792</strain>
        <strain evidence="2 4">M09401471</strain>
        <strain evidence="3 6">P00601463</strain>
    </source>
</reference>